<protein>
    <submittedName>
        <fullName evidence="1">HAD family hydrolase</fullName>
    </submittedName>
</protein>
<dbReference type="Gene3D" id="1.10.150.240">
    <property type="entry name" value="Putative phosphatase, domain 2"/>
    <property type="match status" value="1"/>
</dbReference>
<gene>
    <name evidence="1" type="ORF">GCM10023209_16980</name>
</gene>
<dbReference type="Pfam" id="PF00702">
    <property type="entry name" value="Hydrolase"/>
    <property type="match status" value="1"/>
</dbReference>
<dbReference type="PANTHER" id="PTHR42896">
    <property type="entry name" value="XYLULOSE-1,5-BISPHOSPHATE (XUBP) PHOSPHATASE"/>
    <property type="match status" value="1"/>
</dbReference>
<dbReference type="InterPro" id="IPR036412">
    <property type="entry name" value="HAD-like_sf"/>
</dbReference>
<sequence>MTLEALIFGGMGSLAECAEIDRRAWNAAFRMHDVPWEWSWDVYAELMRPGGDRQLAARYAAHLGQVIEAEALDVTHQRLFAAMIVDEVPLRPGVARVLTWAARGGVKLALASRAEEAPVGAVLKATARARAGISFDVAVLRPDVERMAPDPEAMQLAVSRLGVGNGRSVVVADTLVAAQAARAADLPVLAFPGRMAQIDGDGFEGLPVADVLSPEAVMRAWRGTLDTAAE</sequence>
<name>A0ABP9L6V9_9RHOB</name>
<dbReference type="RefSeq" id="WP_259550254.1">
    <property type="nucleotide sequence ID" value="NZ_BAABHW010000002.1"/>
</dbReference>
<dbReference type="GO" id="GO:0016787">
    <property type="term" value="F:hydrolase activity"/>
    <property type="evidence" value="ECO:0007669"/>
    <property type="project" value="UniProtKB-KW"/>
</dbReference>
<dbReference type="PANTHER" id="PTHR42896:SF2">
    <property type="entry name" value="CBBY-LIKE PROTEIN"/>
    <property type="match status" value="1"/>
</dbReference>
<accession>A0ABP9L6V9</accession>
<evidence type="ECO:0000313" key="1">
    <source>
        <dbReference type="EMBL" id="GAA5072295.1"/>
    </source>
</evidence>
<dbReference type="Gene3D" id="3.40.50.1000">
    <property type="entry name" value="HAD superfamily/HAD-like"/>
    <property type="match status" value="1"/>
</dbReference>
<dbReference type="InterPro" id="IPR023198">
    <property type="entry name" value="PGP-like_dom2"/>
</dbReference>
<dbReference type="Proteomes" id="UP001499910">
    <property type="component" value="Unassembled WGS sequence"/>
</dbReference>
<proteinExistence type="predicted"/>
<evidence type="ECO:0000313" key="2">
    <source>
        <dbReference type="Proteomes" id="UP001499910"/>
    </source>
</evidence>
<dbReference type="EMBL" id="BAABHW010000002">
    <property type="protein sequence ID" value="GAA5072295.1"/>
    <property type="molecule type" value="Genomic_DNA"/>
</dbReference>
<organism evidence="1 2">
    <name type="scientific">[Roseibacterium] beibuensis</name>
    <dbReference type="NCBI Taxonomy" id="1193142"/>
    <lineage>
        <taxon>Bacteria</taxon>
        <taxon>Pseudomonadati</taxon>
        <taxon>Pseudomonadota</taxon>
        <taxon>Alphaproteobacteria</taxon>
        <taxon>Rhodobacterales</taxon>
        <taxon>Roseobacteraceae</taxon>
        <taxon>Roseicyclus</taxon>
    </lineage>
</organism>
<dbReference type="SUPFAM" id="SSF56784">
    <property type="entry name" value="HAD-like"/>
    <property type="match status" value="1"/>
</dbReference>
<reference evidence="2" key="1">
    <citation type="journal article" date="2019" name="Int. J. Syst. Evol. Microbiol.">
        <title>The Global Catalogue of Microorganisms (GCM) 10K type strain sequencing project: providing services to taxonomists for standard genome sequencing and annotation.</title>
        <authorList>
            <consortium name="The Broad Institute Genomics Platform"/>
            <consortium name="The Broad Institute Genome Sequencing Center for Infectious Disease"/>
            <person name="Wu L."/>
            <person name="Ma J."/>
        </authorList>
    </citation>
    <scope>NUCLEOTIDE SEQUENCE [LARGE SCALE GENOMIC DNA]</scope>
    <source>
        <strain evidence="2">JCM 18015</strain>
    </source>
</reference>
<dbReference type="InterPro" id="IPR044999">
    <property type="entry name" value="CbbY-like"/>
</dbReference>
<keyword evidence="1" id="KW-0378">Hydrolase</keyword>
<keyword evidence="2" id="KW-1185">Reference proteome</keyword>
<comment type="caution">
    <text evidence="1">The sequence shown here is derived from an EMBL/GenBank/DDBJ whole genome shotgun (WGS) entry which is preliminary data.</text>
</comment>
<dbReference type="InterPro" id="IPR023214">
    <property type="entry name" value="HAD_sf"/>
</dbReference>